<organism evidence="1 2">
    <name type="scientific">Gossypium barbadense</name>
    <name type="common">Sea Island cotton</name>
    <name type="synonym">Hibiscus barbadensis</name>
    <dbReference type="NCBI Taxonomy" id="3634"/>
    <lineage>
        <taxon>Eukaryota</taxon>
        <taxon>Viridiplantae</taxon>
        <taxon>Streptophyta</taxon>
        <taxon>Embryophyta</taxon>
        <taxon>Tracheophyta</taxon>
        <taxon>Spermatophyta</taxon>
        <taxon>Magnoliopsida</taxon>
        <taxon>eudicotyledons</taxon>
        <taxon>Gunneridae</taxon>
        <taxon>Pentapetalae</taxon>
        <taxon>rosids</taxon>
        <taxon>malvids</taxon>
        <taxon>Malvales</taxon>
        <taxon>Malvaceae</taxon>
        <taxon>Malvoideae</taxon>
        <taxon>Gossypium</taxon>
    </lineage>
</organism>
<dbReference type="AlphaFoldDB" id="A0A2P5WL93"/>
<dbReference type="InterPro" id="IPR022251">
    <property type="entry name" value="DUF3774_wound-induced"/>
</dbReference>
<evidence type="ECO:0000313" key="1">
    <source>
        <dbReference type="EMBL" id="PPR91844.1"/>
    </source>
</evidence>
<accession>A0A2P5WL93</accession>
<dbReference type="EMBL" id="KZ667199">
    <property type="protein sequence ID" value="PPR91844.1"/>
    <property type="molecule type" value="Genomic_DNA"/>
</dbReference>
<dbReference type="OrthoDB" id="1923904at2759"/>
<evidence type="ECO:0000313" key="2">
    <source>
        <dbReference type="Proteomes" id="UP000239757"/>
    </source>
</evidence>
<dbReference type="Proteomes" id="UP000239757">
    <property type="component" value="Unassembled WGS sequence"/>
</dbReference>
<sequence length="116" mass="13304">MSYLNRVWMATSMAMVQGHGENQGQNWKSGIKFLQRGQRRPFDGESSNLRPISGSDLTGVVGNCDGQADESIRRVMYFKLLGSRMRILTCSSAFFFRFRNPKKRKFGLTGVWERCK</sequence>
<protein>
    <submittedName>
        <fullName evidence="1">Uncharacterized protein</fullName>
    </submittedName>
</protein>
<gene>
    <name evidence="1" type="ORF">GOBAR_AA28830</name>
</gene>
<proteinExistence type="predicted"/>
<name>A0A2P5WL93_GOSBA</name>
<dbReference type="Pfam" id="PF12609">
    <property type="entry name" value="DUF3774"/>
    <property type="match status" value="1"/>
</dbReference>
<reference evidence="1 2" key="1">
    <citation type="submission" date="2015-01" db="EMBL/GenBank/DDBJ databases">
        <title>Genome of allotetraploid Gossypium barbadense reveals genomic plasticity and fiber elongation in cotton evolution.</title>
        <authorList>
            <person name="Chen X."/>
            <person name="Liu X."/>
            <person name="Zhao B."/>
            <person name="Zheng H."/>
            <person name="Hu Y."/>
            <person name="Lu G."/>
            <person name="Yang C."/>
            <person name="Chen J."/>
            <person name="Shan C."/>
            <person name="Zhang L."/>
            <person name="Zhou Y."/>
            <person name="Wang L."/>
            <person name="Guo W."/>
            <person name="Bai Y."/>
            <person name="Ruan J."/>
            <person name="Shangguan X."/>
            <person name="Mao Y."/>
            <person name="Jiang J."/>
            <person name="Zhu Y."/>
            <person name="Lei J."/>
            <person name="Kang H."/>
            <person name="Chen S."/>
            <person name="He X."/>
            <person name="Wang R."/>
            <person name="Wang Y."/>
            <person name="Chen J."/>
            <person name="Wang L."/>
            <person name="Yu S."/>
            <person name="Wang B."/>
            <person name="Wei J."/>
            <person name="Song S."/>
            <person name="Lu X."/>
            <person name="Gao Z."/>
            <person name="Gu W."/>
            <person name="Deng X."/>
            <person name="Ma D."/>
            <person name="Wang S."/>
            <person name="Liang W."/>
            <person name="Fang L."/>
            <person name="Cai C."/>
            <person name="Zhu X."/>
            <person name="Zhou B."/>
            <person name="Zhang Y."/>
            <person name="Chen Z."/>
            <person name="Xu S."/>
            <person name="Zhu R."/>
            <person name="Wang S."/>
            <person name="Zhang T."/>
            <person name="Zhao G."/>
        </authorList>
    </citation>
    <scope>NUCLEOTIDE SEQUENCE [LARGE SCALE GENOMIC DNA]</scope>
    <source>
        <strain evidence="2">cv. Xinhai21</strain>
        <tissue evidence="1">Leaf</tissue>
    </source>
</reference>